<dbReference type="RefSeq" id="WP_133537468.1">
    <property type="nucleotide sequence ID" value="NZ_SNYH01000005.1"/>
</dbReference>
<organism evidence="2 3">
    <name type="scientific">Tenacibaculum caenipelagi</name>
    <dbReference type="NCBI Taxonomy" id="1325435"/>
    <lineage>
        <taxon>Bacteria</taxon>
        <taxon>Pseudomonadati</taxon>
        <taxon>Bacteroidota</taxon>
        <taxon>Flavobacteriia</taxon>
        <taxon>Flavobacteriales</taxon>
        <taxon>Flavobacteriaceae</taxon>
        <taxon>Tenacibaculum</taxon>
    </lineage>
</organism>
<dbReference type="InterPro" id="IPR008894">
    <property type="entry name" value="QdtA_cupin_dom"/>
</dbReference>
<gene>
    <name evidence="2" type="ORF">DFQ07_2641</name>
</gene>
<dbReference type="Pfam" id="PF05523">
    <property type="entry name" value="FdtA"/>
    <property type="match status" value="1"/>
</dbReference>
<dbReference type="InterPro" id="IPR011051">
    <property type="entry name" value="RmlC_Cupin_sf"/>
</dbReference>
<comment type="caution">
    <text evidence="2">The sequence shown here is derived from an EMBL/GenBank/DDBJ whole genome shotgun (WGS) entry which is preliminary data.</text>
</comment>
<evidence type="ECO:0000313" key="2">
    <source>
        <dbReference type="EMBL" id="TDQ24096.1"/>
    </source>
</evidence>
<sequence length="138" mass="16380">MNPKIISGSSFKDGRGELNFNNLFKATEIKRIYTIQNVNTSFIRRWQGHKIEQRWFTVVTGSFRIELIRIDDWELPSTNLKREVFEISDKQLDVLYIPSGFISSIQAMEENSKLLVMSDYFLNEIEDNYKYDSNYFKD</sequence>
<name>A0A4R6TB09_9FLAO</name>
<dbReference type="InterPro" id="IPR014710">
    <property type="entry name" value="RmlC-like_jellyroll"/>
</dbReference>
<dbReference type="Proteomes" id="UP000295390">
    <property type="component" value="Unassembled WGS sequence"/>
</dbReference>
<evidence type="ECO:0000313" key="3">
    <source>
        <dbReference type="Proteomes" id="UP000295390"/>
    </source>
</evidence>
<feature type="domain" description="Sugar 3,4-ketoisomerase QdtA cupin" evidence="1">
    <location>
        <begin position="2"/>
        <end position="137"/>
    </location>
</feature>
<accession>A0A4R6TB09</accession>
<dbReference type="AlphaFoldDB" id="A0A4R6TB09"/>
<proteinExistence type="predicted"/>
<dbReference type="OrthoDB" id="826649at2"/>
<dbReference type="EMBL" id="SNYH01000005">
    <property type="protein sequence ID" value="TDQ24096.1"/>
    <property type="molecule type" value="Genomic_DNA"/>
</dbReference>
<keyword evidence="3" id="KW-1185">Reference proteome</keyword>
<dbReference type="SUPFAM" id="SSF51182">
    <property type="entry name" value="RmlC-like cupins"/>
    <property type="match status" value="1"/>
</dbReference>
<reference evidence="2 3" key="1">
    <citation type="submission" date="2019-03" db="EMBL/GenBank/DDBJ databases">
        <title>Genomic Encyclopedia of Type Strains, Phase III (KMG-III): the genomes of soil and plant-associated and newly described type strains.</title>
        <authorList>
            <person name="Whitman W."/>
        </authorList>
    </citation>
    <scope>NUCLEOTIDE SEQUENCE [LARGE SCALE GENOMIC DNA]</scope>
    <source>
        <strain evidence="2 3">CECT 8283</strain>
    </source>
</reference>
<evidence type="ECO:0000259" key="1">
    <source>
        <dbReference type="Pfam" id="PF05523"/>
    </source>
</evidence>
<dbReference type="Gene3D" id="2.60.120.10">
    <property type="entry name" value="Jelly Rolls"/>
    <property type="match status" value="1"/>
</dbReference>
<protein>
    <submittedName>
        <fullName evidence="2">dTDP-4-dehydrorhamnose 3,5-epimerase-like enzyme</fullName>
    </submittedName>
</protein>